<dbReference type="PANTHER" id="PTHR21198:SF2">
    <property type="entry name" value="GLUTAMATE RACEMASE"/>
    <property type="match status" value="1"/>
</dbReference>
<comment type="catalytic activity">
    <reaction evidence="1 7">
        <text>L-glutamate = D-glutamate</text>
        <dbReference type="Rhea" id="RHEA:12813"/>
        <dbReference type="ChEBI" id="CHEBI:29985"/>
        <dbReference type="ChEBI" id="CHEBI:29986"/>
        <dbReference type="EC" id="5.1.1.3"/>
    </reaction>
</comment>
<sequence>MIGVFDSGVGGLTVLQALRKRLPQREFLYVGDTARAPYGRKPAAMVAGFACEIADYLCGRGVEAIVVACNTASAVALPELERRCKVPVWGVVDAGVEAATRMTRTGHIGVIATRATIASAAYQRRLEARGLRVWARECPMLVHLVEEGLAESEEADVLSRHYLSGRPEIDTLILGCTHYPLLRASLQRAAGGHVRLVDSASVTAERVAAAMTDEGNGRVTYYATGDTKAFAHTARMMGEGHAVHAIELRDAA</sequence>
<dbReference type="FunCoup" id="Q01Q54">
    <property type="interactions" value="270"/>
</dbReference>
<evidence type="ECO:0000256" key="7">
    <source>
        <dbReference type="HAMAP-Rule" id="MF_00258"/>
    </source>
</evidence>
<evidence type="ECO:0000256" key="1">
    <source>
        <dbReference type="ARBA" id="ARBA00001602"/>
    </source>
</evidence>
<keyword evidence="3 7" id="KW-0133">Cell shape</keyword>
<dbReference type="Gene3D" id="3.40.50.1860">
    <property type="match status" value="2"/>
</dbReference>
<dbReference type="InterPro" id="IPR015942">
    <property type="entry name" value="Asp/Glu/hydantoin_racemase"/>
</dbReference>
<keyword evidence="5 7" id="KW-0413">Isomerase</keyword>
<dbReference type="KEGG" id="sus:Acid_7305"/>
<keyword evidence="4 7" id="KW-0573">Peptidoglycan synthesis</keyword>
<dbReference type="GO" id="GO:0008881">
    <property type="term" value="F:glutamate racemase activity"/>
    <property type="evidence" value="ECO:0007669"/>
    <property type="project" value="UniProtKB-UniRule"/>
</dbReference>
<dbReference type="PROSITE" id="PS00924">
    <property type="entry name" value="ASP_GLU_RACEMASE_2"/>
    <property type="match status" value="1"/>
</dbReference>
<accession>Q01Q54</accession>
<dbReference type="UniPathway" id="UPA00219"/>
<dbReference type="GO" id="GO:0071555">
    <property type="term" value="P:cell wall organization"/>
    <property type="evidence" value="ECO:0007669"/>
    <property type="project" value="UniProtKB-KW"/>
</dbReference>
<dbReference type="PANTHER" id="PTHR21198">
    <property type="entry name" value="GLUTAMATE RACEMASE"/>
    <property type="match status" value="1"/>
</dbReference>
<feature type="binding site" evidence="7">
    <location>
        <begin position="38"/>
        <end position="39"/>
    </location>
    <ligand>
        <name>substrate</name>
    </ligand>
</feature>
<name>Q01Q54_SOLUE</name>
<dbReference type="PROSITE" id="PS00923">
    <property type="entry name" value="ASP_GLU_RACEMASE_1"/>
    <property type="match status" value="1"/>
</dbReference>
<dbReference type="AlphaFoldDB" id="Q01Q54"/>
<evidence type="ECO:0000256" key="2">
    <source>
        <dbReference type="ARBA" id="ARBA00013090"/>
    </source>
</evidence>
<protein>
    <recommendedName>
        <fullName evidence="2 7">Glutamate racemase</fullName>
        <ecNumber evidence="2 7">5.1.1.3</ecNumber>
    </recommendedName>
</protein>
<dbReference type="GO" id="GO:0008360">
    <property type="term" value="P:regulation of cell shape"/>
    <property type="evidence" value="ECO:0007669"/>
    <property type="project" value="UniProtKB-KW"/>
</dbReference>
<evidence type="ECO:0000256" key="5">
    <source>
        <dbReference type="ARBA" id="ARBA00023235"/>
    </source>
</evidence>
<dbReference type="eggNOG" id="COG0796">
    <property type="taxonomic scope" value="Bacteria"/>
</dbReference>
<dbReference type="InterPro" id="IPR004391">
    <property type="entry name" value="Glu_race"/>
</dbReference>
<dbReference type="InParanoid" id="Q01Q54"/>
<evidence type="ECO:0000256" key="4">
    <source>
        <dbReference type="ARBA" id="ARBA00022984"/>
    </source>
</evidence>
<feature type="binding site" evidence="7">
    <location>
        <begin position="177"/>
        <end position="178"/>
    </location>
    <ligand>
        <name>substrate</name>
    </ligand>
</feature>
<feature type="binding site" evidence="7">
    <location>
        <begin position="6"/>
        <end position="7"/>
    </location>
    <ligand>
        <name>substrate</name>
    </ligand>
</feature>
<comment type="similarity">
    <text evidence="7">Belongs to the aspartate/glutamate racemases family.</text>
</comment>
<dbReference type="FunFam" id="3.40.50.1860:FF:000001">
    <property type="entry name" value="Glutamate racemase"/>
    <property type="match status" value="1"/>
</dbReference>
<dbReference type="OrthoDB" id="9801055at2"/>
<dbReference type="Pfam" id="PF01177">
    <property type="entry name" value="Asp_Glu_race"/>
    <property type="match status" value="1"/>
</dbReference>
<dbReference type="STRING" id="234267.Acid_7305"/>
<reference evidence="8" key="1">
    <citation type="submission" date="2006-10" db="EMBL/GenBank/DDBJ databases">
        <title>Complete sequence of Solibacter usitatus Ellin6076.</title>
        <authorList>
            <consortium name="US DOE Joint Genome Institute"/>
            <person name="Copeland A."/>
            <person name="Lucas S."/>
            <person name="Lapidus A."/>
            <person name="Barry K."/>
            <person name="Detter J.C."/>
            <person name="Glavina del Rio T."/>
            <person name="Hammon N."/>
            <person name="Israni S."/>
            <person name="Dalin E."/>
            <person name="Tice H."/>
            <person name="Pitluck S."/>
            <person name="Thompson L.S."/>
            <person name="Brettin T."/>
            <person name="Bruce D."/>
            <person name="Han C."/>
            <person name="Tapia R."/>
            <person name="Gilna P."/>
            <person name="Schmutz J."/>
            <person name="Larimer F."/>
            <person name="Land M."/>
            <person name="Hauser L."/>
            <person name="Kyrpides N."/>
            <person name="Mikhailova N."/>
            <person name="Janssen P.H."/>
            <person name="Kuske C.R."/>
            <person name="Richardson P."/>
        </authorList>
    </citation>
    <scope>NUCLEOTIDE SEQUENCE</scope>
    <source>
        <strain evidence="8">Ellin6076</strain>
    </source>
</reference>
<feature type="active site" description="Proton donor/acceptor" evidence="7">
    <location>
        <position position="69"/>
    </location>
</feature>
<proteinExistence type="inferred from homology"/>
<comment type="pathway">
    <text evidence="7">Cell wall biogenesis; peptidoglycan biosynthesis.</text>
</comment>
<feature type="binding site" evidence="7">
    <location>
        <begin position="70"/>
        <end position="71"/>
    </location>
    <ligand>
        <name>substrate</name>
    </ligand>
</feature>
<gene>
    <name evidence="7" type="primary">murI</name>
    <name evidence="8" type="ordered locus">Acid_7305</name>
</gene>
<dbReference type="EMBL" id="CP000473">
    <property type="protein sequence ID" value="ABJ88216.1"/>
    <property type="molecule type" value="Genomic_DNA"/>
</dbReference>
<dbReference type="InterPro" id="IPR001920">
    <property type="entry name" value="Asp/Glu_race"/>
</dbReference>
<organism evidence="8">
    <name type="scientific">Solibacter usitatus (strain Ellin6076)</name>
    <dbReference type="NCBI Taxonomy" id="234267"/>
    <lineage>
        <taxon>Bacteria</taxon>
        <taxon>Pseudomonadati</taxon>
        <taxon>Acidobacteriota</taxon>
        <taxon>Terriglobia</taxon>
        <taxon>Bryobacterales</taxon>
        <taxon>Solibacteraceae</taxon>
        <taxon>Candidatus Solibacter</taxon>
    </lineage>
</organism>
<dbReference type="SUPFAM" id="SSF53681">
    <property type="entry name" value="Aspartate/glutamate racemase"/>
    <property type="match status" value="2"/>
</dbReference>
<evidence type="ECO:0000313" key="8">
    <source>
        <dbReference type="EMBL" id="ABJ88216.1"/>
    </source>
</evidence>
<dbReference type="NCBIfam" id="TIGR00067">
    <property type="entry name" value="glut_race"/>
    <property type="match status" value="1"/>
</dbReference>
<dbReference type="HAMAP" id="MF_00258">
    <property type="entry name" value="Glu_racemase"/>
    <property type="match status" value="1"/>
</dbReference>
<dbReference type="EC" id="5.1.1.3" evidence="2 7"/>
<feature type="active site" description="Proton donor/acceptor" evidence="7">
    <location>
        <position position="176"/>
    </location>
</feature>
<evidence type="ECO:0000256" key="6">
    <source>
        <dbReference type="ARBA" id="ARBA00023316"/>
    </source>
</evidence>
<evidence type="ECO:0000256" key="3">
    <source>
        <dbReference type="ARBA" id="ARBA00022960"/>
    </source>
</evidence>
<dbReference type="GO" id="GO:0009252">
    <property type="term" value="P:peptidoglycan biosynthetic process"/>
    <property type="evidence" value="ECO:0007669"/>
    <property type="project" value="UniProtKB-UniRule"/>
</dbReference>
<dbReference type="InterPro" id="IPR033134">
    <property type="entry name" value="Asp/Glu_racemase_AS_2"/>
</dbReference>
<keyword evidence="6 7" id="KW-0961">Cell wall biogenesis/degradation</keyword>
<comment type="function">
    <text evidence="7">Provides the (R)-glutamate required for cell wall biosynthesis.</text>
</comment>
<dbReference type="InterPro" id="IPR018187">
    <property type="entry name" value="Asp/Glu_racemase_AS_1"/>
</dbReference>
<dbReference type="HOGENOM" id="CLU_052344_0_2_0"/>